<protein>
    <submittedName>
        <fullName evidence="1">Uncharacterized protein</fullName>
    </submittedName>
</protein>
<evidence type="ECO:0000313" key="1">
    <source>
        <dbReference type="EMBL" id="KAK9531939.1"/>
    </source>
</evidence>
<gene>
    <name evidence="1" type="ORF">VZT92_011328</name>
</gene>
<accession>A0AAW1FED6</accession>
<dbReference type="Proteomes" id="UP001488805">
    <property type="component" value="Unassembled WGS sequence"/>
</dbReference>
<reference evidence="1 2" key="1">
    <citation type="journal article" date="2024" name="Genome Biol. Evol.">
        <title>Chromosome-level genome assembly of the viviparous eelpout Zoarces viviparus.</title>
        <authorList>
            <person name="Fuhrmann N."/>
            <person name="Brasseur M.V."/>
            <person name="Bakowski C.E."/>
            <person name="Podsiadlowski L."/>
            <person name="Prost S."/>
            <person name="Krehenwinkel H."/>
            <person name="Mayer C."/>
        </authorList>
    </citation>
    <scope>NUCLEOTIDE SEQUENCE [LARGE SCALE GENOMIC DNA]</scope>
    <source>
        <strain evidence="1">NO-MEL_2022_Ind0_liver</strain>
    </source>
</reference>
<name>A0AAW1FED6_ZOAVI</name>
<proteinExistence type="predicted"/>
<dbReference type="AlphaFoldDB" id="A0AAW1FED6"/>
<keyword evidence="2" id="KW-1185">Reference proteome</keyword>
<dbReference type="EMBL" id="JBCEZU010000089">
    <property type="protein sequence ID" value="KAK9531939.1"/>
    <property type="molecule type" value="Genomic_DNA"/>
</dbReference>
<organism evidence="1 2">
    <name type="scientific">Zoarces viviparus</name>
    <name type="common">Viviparous eelpout</name>
    <name type="synonym">Blennius viviparus</name>
    <dbReference type="NCBI Taxonomy" id="48416"/>
    <lineage>
        <taxon>Eukaryota</taxon>
        <taxon>Metazoa</taxon>
        <taxon>Chordata</taxon>
        <taxon>Craniata</taxon>
        <taxon>Vertebrata</taxon>
        <taxon>Euteleostomi</taxon>
        <taxon>Actinopterygii</taxon>
        <taxon>Neopterygii</taxon>
        <taxon>Teleostei</taxon>
        <taxon>Neoteleostei</taxon>
        <taxon>Acanthomorphata</taxon>
        <taxon>Eupercaria</taxon>
        <taxon>Perciformes</taxon>
        <taxon>Cottioidei</taxon>
        <taxon>Zoarcales</taxon>
        <taxon>Zoarcidae</taxon>
        <taxon>Zoarcinae</taxon>
        <taxon>Zoarces</taxon>
    </lineage>
</organism>
<comment type="caution">
    <text evidence="1">The sequence shown here is derived from an EMBL/GenBank/DDBJ whole genome shotgun (WGS) entry which is preliminary data.</text>
</comment>
<sequence length="94" mass="10142">MALPDNSHSIKACCRADARCNILTFTVQNLRRAAITRSAPLAQWCRPDKPAETHRLSGSSSPAKSCEAPAAAIVEPGWISREISEPQTAEQIAL</sequence>
<evidence type="ECO:0000313" key="2">
    <source>
        <dbReference type="Proteomes" id="UP001488805"/>
    </source>
</evidence>